<accession>A0A6P1NN90</accession>
<dbReference type="AlphaFoldDB" id="A0A6P1NN90"/>
<evidence type="ECO:0000313" key="2">
    <source>
        <dbReference type="Proteomes" id="UP000464186"/>
    </source>
</evidence>
<dbReference type="KEGG" id="psey:GU243_14605"/>
<evidence type="ECO:0000313" key="1">
    <source>
        <dbReference type="EMBL" id="QHK20748.1"/>
    </source>
</evidence>
<dbReference type="Proteomes" id="UP000464186">
    <property type="component" value="Chromosome"/>
</dbReference>
<reference evidence="1 2" key="1">
    <citation type="submission" date="2020-01" db="EMBL/GenBank/DDBJ databases">
        <title>Pseudarthrobacter psychrotolerans sp. nov., isolated from antarctic soil.</title>
        <authorList>
            <person name="Shin Y."/>
            <person name="Park W."/>
        </authorList>
    </citation>
    <scope>NUCLEOTIDE SEQUENCE [LARGE SCALE GENOMIC DNA]</scope>
    <source>
        <strain evidence="1 2">YJ56</strain>
    </source>
</reference>
<dbReference type="EMBL" id="CP047898">
    <property type="protein sequence ID" value="QHK20748.1"/>
    <property type="molecule type" value="Genomic_DNA"/>
</dbReference>
<keyword evidence="2" id="KW-1185">Reference proteome</keyword>
<sequence>MSADRTLPLNADGGLGLRGRLVTGRTRDVLVTTEERELVQAYRAGTPQTQERNDRADSSV</sequence>
<name>A0A6P1NN90_9MICC</name>
<proteinExistence type="predicted"/>
<gene>
    <name evidence="1" type="ORF">GU243_14605</name>
</gene>
<organism evidence="1 2">
    <name type="scientific">Pseudarthrobacter psychrotolerans</name>
    <dbReference type="NCBI Taxonomy" id="2697569"/>
    <lineage>
        <taxon>Bacteria</taxon>
        <taxon>Bacillati</taxon>
        <taxon>Actinomycetota</taxon>
        <taxon>Actinomycetes</taxon>
        <taxon>Micrococcales</taxon>
        <taxon>Micrococcaceae</taxon>
        <taxon>Pseudarthrobacter</taxon>
    </lineage>
</organism>
<protein>
    <submittedName>
        <fullName evidence="1">Uncharacterized protein</fullName>
    </submittedName>
</protein>